<evidence type="ECO:0000256" key="3">
    <source>
        <dbReference type="SAM" id="MobiDB-lite"/>
    </source>
</evidence>
<evidence type="ECO:0000313" key="5">
    <source>
        <dbReference type="EMBL" id="CEL53314.1"/>
    </source>
</evidence>
<organism evidence="5 6">
    <name type="scientific">Thanatephorus cucumeris (strain AG1-IB / isolate 7/3/14)</name>
    <name type="common">Lettuce bottom rot fungus</name>
    <name type="synonym">Rhizoctonia solani</name>
    <dbReference type="NCBI Taxonomy" id="1108050"/>
    <lineage>
        <taxon>Eukaryota</taxon>
        <taxon>Fungi</taxon>
        <taxon>Dikarya</taxon>
        <taxon>Basidiomycota</taxon>
        <taxon>Agaricomycotina</taxon>
        <taxon>Agaricomycetes</taxon>
        <taxon>Cantharellales</taxon>
        <taxon>Ceratobasidiaceae</taxon>
        <taxon>Rhizoctonia</taxon>
        <taxon>Rhizoctonia solani AG-1</taxon>
    </lineage>
</organism>
<dbReference type="GO" id="GO:0008270">
    <property type="term" value="F:zinc ion binding"/>
    <property type="evidence" value="ECO:0007669"/>
    <property type="project" value="InterPro"/>
</dbReference>
<dbReference type="PROSITE" id="PS00463">
    <property type="entry name" value="ZN2_CY6_FUNGAL_1"/>
    <property type="match status" value="1"/>
</dbReference>
<evidence type="ECO:0000256" key="2">
    <source>
        <dbReference type="ARBA" id="ARBA00023242"/>
    </source>
</evidence>
<feature type="region of interest" description="Disordered" evidence="3">
    <location>
        <begin position="52"/>
        <end position="72"/>
    </location>
</feature>
<feature type="domain" description="Zn(2)-C6 fungal-type" evidence="4">
    <location>
        <begin position="14"/>
        <end position="44"/>
    </location>
</feature>
<sequence>MTRIVSKPGPPRTSCFTCRQRRKKCDTSKPRCGSCLRRGYECEYEDDKLRWGPRRRDSRKPIHSRSQPPSTAQIRTIRTEALGSAAFPASEGPPASITTSAGRSSGTSILGAALLYQMNKPISSTNDDSVTIASNFSGFDCSWPQHTITMSGYSPKSTRNPSCATGVISNSTSRSIEDTCRSIPASVDSTRMMKESQLARVINEYRTQRVDYWFNPSPPTRNSILTQVATSKKMTWFLPLGATLFFWTRGQNTQLHDPTIRGYIGWIHKLEQKVALDLSFHENAQPNDAVDNLMIELEVVFFKFALADSVSGYTSLQKTLPRFLQLVAAESSLHTEHPNGNLVVSFTRTLTSLRYELRRFVVYDTVAALVLGVSPLVDYGYDEEPDRGFDWIRGVPVALAEVVSQVNSWRAGSGKALNSWQTLEMRVLTWKPPSNMCDEATAIENARIAVLESWRHVALIYIYMGMCGVSSHDLRVQAAVCQIVRLEKTIASSTIGVHMLTHYVIAGLAARLEKHRALFYEKLLSLKDTRVWLFHGPQFGQVLFDLWHGVGVGGAPVMWEDYVQSRRATIPI</sequence>
<evidence type="ECO:0000256" key="1">
    <source>
        <dbReference type="ARBA" id="ARBA00004123"/>
    </source>
</evidence>
<name>A0A0B7F8S7_THACB</name>
<dbReference type="InterPro" id="IPR036864">
    <property type="entry name" value="Zn2-C6_fun-type_DNA-bd_sf"/>
</dbReference>
<dbReference type="SMART" id="SM00066">
    <property type="entry name" value="GAL4"/>
    <property type="match status" value="1"/>
</dbReference>
<dbReference type="PANTHER" id="PTHR37534:SF46">
    <property type="entry name" value="ZN(II)2CYS6 TRANSCRIPTION FACTOR (EUROFUNG)"/>
    <property type="match status" value="1"/>
</dbReference>
<dbReference type="GO" id="GO:0000981">
    <property type="term" value="F:DNA-binding transcription factor activity, RNA polymerase II-specific"/>
    <property type="evidence" value="ECO:0007669"/>
    <property type="project" value="InterPro"/>
</dbReference>
<comment type="subcellular location">
    <subcellularLocation>
        <location evidence="1">Nucleus</location>
    </subcellularLocation>
</comment>
<dbReference type="Proteomes" id="UP000059188">
    <property type="component" value="Unassembled WGS sequence"/>
</dbReference>
<dbReference type="InterPro" id="IPR021858">
    <property type="entry name" value="Fun_TF"/>
</dbReference>
<feature type="compositionally biased region" description="Basic residues" evidence="3">
    <location>
        <begin position="52"/>
        <end position="63"/>
    </location>
</feature>
<protein>
    <recommendedName>
        <fullName evidence="4">Zn(2)-C6 fungal-type domain-containing protein</fullName>
    </recommendedName>
</protein>
<evidence type="ECO:0000313" key="6">
    <source>
        <dbReference type="Proteomes" id="UP000059188"/>
    </source>
</evidence>
<keyword evidence="2" id="KW-0539">Nucleus</keyword>
<dbReference type="Pfam" id="PF00172">
    <property type="entry name" value="Zn_clus"/>
    <property type="match status" value="1"/>
</dbReference>
<dbReference type="EMBL" id="LN679111">
    <property type="protein sequence ID" value="CEL53314.1"/>
    <property type="molecule type" value="Genomic_DNA"/>
</dbReference>
<dbReference type="PANTHER" id="PTHR37534">
    <property type="entry name" value="TRANSCRIPTIONAL ACTIVATOR PROTEIN UGA3"/>
    <property type="match status" value="1"/>
</dbReference>
<accession>A0A0B7F8S7</accession>
<dbReference type="GO" id="GO:0005634">
    <property type="term" value="C:nucleus"/>
    <property type="evidence" value="ECO:0007669"/>
    <property type="project" value="UniProtKB-SubCell"/>
</dbReference>
<dbReference type="InterPro" id="IPR001138">
    <property type="entry name" value="Zn2Cys6_DnaBD"/>
</dbReference>
<dbReference type="CDD" id="cd00067">
    <property type="entry name" value="GAL4"/>
    <property type="match status" value="1"/>
</dbReference>
<dbReference type="Pfam" id="PF11951">
    <property type="entry name" value="Fungal_trans_2"/>
    <property type="match status" value="1"/>
</dbReference>
<evidence type="ECO:0000259" key="4">
    <source>
        <dbReference type="PROSITE" id="PS50048"/>
    </source>
</evidence>
<dbReference type="Gene3D" id="4.10.240.10">
    <property type="entry name" value="Zn(2)-C6 fungal-type DNA-binding domain"/>
    <property type="match status" value="1"/>
</dbReference>
<gene>
    <name evidence="5" type="ORF">RSOLAG1IB_06281</name>
</gene>
<dbReference type="PROSITE" id="PS50048">
    <property type="entry name" value="ZN2_CY6_FUNGAL_2"/>
    <property type="match status" value="1"/>
</dbReference>
<dbReference type="AlphaFoldDB" id="A0A0B7F8S7"/>
<proteinExistence type="predicted"/>
<keyword evidence="6" id="KW-1185">Reference proteome</keyword>
<dbReference type="SUPFAM" id="SSF57701">
    <property type="entry name" value="Zn2/Cys6 DNA-binding domain"/>
    <property type="match status" value="1"/>
</dbReference>
<reference evidence="5 6" key="1">
    <citation type="submission" date="2014-11" db="EMBL/GenBank/DDBJ databases">
        <authorList>
            <person name="Wibberg Daniel"/>
        </authorList>
    </citation>
    <scope>NUCLEOTIDE SEQUENCE [LARGE SCALE GENOMIC DNA]</scope>
    <source>
        <strain evidence="5">Rhizoctonia solani AG1-IB 7/3/14</strain>
    </source>
</reference>